<keyword evidence="3" id="KW-1185">Reference proteome</keyword>
<dbReference type="Pfam" id="PF08240">
    <property type="entry name" value="ADH_N"/>
    <property type="match status" value="1"/>
</dbReference>
<dbReference type="GO" id="GO:0016491">
    <property type="term" value="F:oxidoreductase activity"/>
    <property type="evidence" value="ECO:0007669"/>
    <property type="project" value="InterPro"/>
</dbReference>
<organism evidence="2 3">
    <name type="scientific">Podospora australis</name>
    <dbReference type="NCBI Taxonomy" id="1536484"/>
    <lineage>
        <taxon>Eukaryota</taxon>
        <taxon>Fungi</taxon>
        <taxon>Dikarya</taxon>
        <taxon>Ascomycota</taxon>
        <taxon>Pezizomycotina</taxon>
        <taxon>Sordariomycetes</taxon>
        <taxon>Sordariomycetidae</taxon>
        <taxon>Sordariales</taxon>
        <taxon>Podosporaceae</taxon>
        <taxon>Podospora</taxon>
    </lineage>
</organism>
<dbReference type="Pfam" id="PF13602">
    <property type="entry name" value="ADH_zinc_N_2"/>
    <property type="match status" value="1"/>
</dbReference>
<dbReference type="InterPro" id="IPR011032">
    <property type="entry name" value="GroES-like_sf"/>
</dbReference>
<feature type="domain" description="Enoyl reductase (ER)" evidence="1">
    <location>
        <begin position="22"/>
        <end position="345"/>
    </location>
</feature>
<dbReference type="EMBL" id="MU864544">
    <property type="protein sequence ID" value="KAK4183485.1"/>
    <property type="molecule type" value="Genomic_DNA"/>
</dbReference>
<dbReference type="SUPFAM" id="SSF51735">
    <property type="entry name" value="NAD(P)-binding Rossmann-fold domains"/>
    <property type="match status" value="1"/>
</dbReference>
<dbReference type="AlphaFoldDB" id="A0AAN6WLD3"/>
<evidence type="ECO:0000313" key="3">
    <source>
        <dbReference type="Proteomes" id="UP001302126"/>
    </source>
</evidence>
<comment type="caution">
    <text evidence="2">The sequence shown here is derived from an EMBL/GenBank/DDBJ whole genome shotgun (WGS) entry which is preliminary data.</text>
</comment>
<reference evidence="2" key="1">
    <citation type="journal article" date="2023" name="Mol. Phylogenet. Evol.">
        <title>Genome-scale phylogeny and comparative genomics of the fungal order Sordariales.</title>
        <authorList>
            <person name="Hensen N."/>
            <person name="Bonometti L."/>
            <person name="Westerberg I."/>
            <person name="Brannstrom I.O."/>
            <person name="Guillou S."/>
            <person name="Cros-Aarteil S."/>
            <person name="Calhoun S."/>
            <person name="Haridas S."/>
            <person name="Kuo A."/>
            <person name="Mondo S."/>
            <person name="Pangilinan J."/>
            <person name="Riley R."/>
            <person name="LaButti K."/>
            <person name="Andreopoulos B."/>
            <person name="Lipzen A."/>
            <person name="Chen C."/>
            <person name="Yan M."/>
            <person name="Daum C."/>
            <person name="Ng V."/>
            <person name="Clum A."/>
            <person name="Steindorff A."/>
            <person name="Ohm R.A."/>
            <person name="Martin F."/>
            <person name="Silar P."/>
            <person name="Natvig D.O."/>
            <person name="Lalanne C."/>
            <person name="Gautier V."/>
            <person name="Ament-Velasquez S.L."/>
            <person name="Kruys A."/>
            <person name="Hutchinson M.I."/>
            <person name="Powell A.J."/>
            <person name="Barry K."/>
            <person name="Miller A.N."/>
            <person name="Grigoriev I.V."/>
            <person name="Debuchy R."/>
            <person name="Gladieux P."/>
            <person name="Hiltunen Thoren M."/>
            <person name="Johannesson H."/>
        </authorList>
    </citation>
    <scope>NUCLEOTIDE SEQUENCE</scope>
    <source>
        <strain evidence="2">PSN309</strain>
    </source>
</reference>
<dbReference type="SUPFAM" id="SSF50129">
    <property type="entry name" value="GroES-like"/>
    <property type="match status" value="1"/>
</dbReference>
<accession>A0AAN6WLD3</accession>
<reference evidence="2" key="2">
    <citation type="submission" date="2023-05" db="EMBL/GenBank/DDBJ databases">
        <authorList>
            <consortium name="Lawrence Berkeley National Laboratory"/>
            <person name="Steindorff A."/>
            <person name="Hensen N."/>
            <person name="Bonometti L."/>
            <person name="Westerberg I."/>
            <person name="Brannstrom I.O."/>
            <person name="Guillou S."/>
            <person name="Cros-Aarteil S."/>
            <person name="Calhoun S."/>
            <person name="Haridas S."/>
            <person name="Kuo A."/>
            <person name="Mondo S."/>
            <person name="Pangilinan J."/>
            <person name="Riley R."/>
            <person name="Labutti K."/>
            <person name="Andreopoulos B."/>
            <person name="Lipzen A."/>
            <person name="Chen C."/>
            <person name="Yanf M."/>
            <person name="Daum C."/>
            <person name="Ng V."/>
            <person name="Clum A."/>
            <person name="Ohm R."/>
            <person name="Martin F."/>
            <person name="Silar P."/>
            <person name="Natvig D."/>
            <person name="Lalanne C."/>
            <person name="Gautier V."/>
            <person name="Ament-Velasquez S.L."/>
            <person name="Kruys A."/>
            <person name="Hutchinson M.I."/>
            <person name="Powell A.J."/>
            <person name="Barry K."/>
            <person name="Miller A.N."/>
            <person name="Grigoriev I.V."/>
            <person name="Debuchy R."/>
            <person name="Gladieux P."/>
            <person name="Thoren M.H."/>
            <person name="Johannesson H."/>
        </authorList>
    </citation>
    <scope>NUCLEOTIDE SEQUENCE</scope>
    <source>
        <strain evidence="2">PSN309</strain>
    </source>
</reference>
<protein>
    <recommendedName>
        <fullName evidence="1">Enoyl reductase (ER) domain-containing protein</fullName>
    </recommendedName>
</protein>
<evidence type="ECO:0000313" key="2">
    <source>
        <dbReference type="EMBL" id="KAK4183485.1"/>
    </source>
</evidence>
<dbReference type="Proteomes" id="UP001302126">
    <property type="component" value="Unassembled WGS sequence"/>
</dbReference>
<dbReference type="InterPro" id="IPR050700">
    <property type="entry name" value="YIM1/Zinc_Alcohol_DH_Fams"/>
</dbReference>
<proteinExistence type="predicted"/>
<dbReference type="SMART" id="SM00829">
    <property type="entry name" value="PKS_ER"/>
    <property type="match status" value="1"/>
</dbReference>
<dbReference type="InterPro" id="IPR020843">
    <property type="entry name" value="ER"/>
</dbReference>
<dbReference type="CDD" id="cd08267">
    <property type="entry name" value="MDR1"/>
    <property type="match status" value="1"/>
</dbReference>
<dbReference type="InterPro" id="IPR036291">
    <property type="entry name" value="NAD(P)-bd_dom_sf"/>
</dbReference>
<dbReference type="Gene3D" id="3.40.50.720">
    <property type="entry name" value="NAD(P)-binding Rossmann-like Domain"/>
    <property type="match status" value="1"/>
</dbReference>
<dbReference type="PANTHER" id="PTHR11695:SF294">
    <property type="entry name" value="RETICULON-4-INTERACTING PROTEIN 1, MITOCHONDRIAL"/>
    <property type="match status" value="1"/>
</dbReference>
<dbReference type="GO" id="GO:0005739">
    <property type="term" value="C:mitochondrion"/>
    <property type="evidence" value="ECO:0007669"/>
    <property type="project" value="TreeGrafter"/>
</dbReference>
<name>A0AAN6WLD3_9PEZI</name>
<dbReference type="Gene3D" id="3.90.180.10">
    <property type="entry name" value="Medium-chain alcohol dehydrogenases, catalytic domain"/>
    <property type="match status" value="1"/>
</dbReference>
<evidence type="ECO:0000259" key="1">
    <source>
        <dbReference type="SMART" id="SM00829"/>
    </source>
</evidence>
<gene>
    <name evidence="2" type="ORF">QBC35DRAFT_443270</name>
</gene>
<dbReference type="PANTHER" id="PTHR11695">
    <property type="entry name" value="ALCOHOL DEHYDROGENASE RELATED"/>
    <property type="match status" value="1"/>
</dbReference>
<dbReference type="InterPro" id="IPR013154">
    <property type="entry name" value="ADH-like_N"/>
</dbReference>
<sequence>MATTLPKTMRAWRYHSFAAGPRLEQNLKIEDSLPVPTLGRNHALVKVLSVSLNPADYKAPELPGPIRRIAYSLPATPGCDFCGRVVQLSADSAAVKVGDLVFGRVLPGRGSVIGTLAEYISVPAAAVAKVPQTGLSVDEAAAMGVVGNTAWQAIYPHIPDTPNTKVFINGGSGGTGTFSIGIAKALGCHVTVSCSTEKVDLCKSLGADEVIDYKTQNVIQVLKSKGPTFFLVVDNVGSPLELYKASDDFLLPGGKFVQVGGPMSLGSVKTVLSNLFWPKLLGGGKHKFQVLMIAGYQPDQLTKIAEWIAEKKMRVVIEEPTYEFEEAVEAFTKLRQGRNKGKLVIHVAKE</sequence>